<dbReference type="OrthoDB" id="9830956at2759"/>
<keyword evidence="5" id="KW-1185">Reference proteome</keyword>
<dbReference type="PANTHER" id="PTHR22546:SF0">
    <property type="entry name" value="PROTEIN POF1B"/>
    <property type="match status" value="1"/>
</dbReference>
<dbReference type="GO" id="GO:0070830">
    <property type="term" value="P:bicellular tight junction assembly"/>
    <property type="evidence" value="ECO:0007669"/>
    <property type="project" value="TreeGrafter"/>
</dbReference>
<evidence type="ECO:0000256" key="2">
    <source>
        <dbReference type="SAM" id="MobiDB-lite"/>
    </source>
</evidence>
<keyword evidence="1" id="KW-0175">Coiled coil</keyword>
<feature type="compositionally biased region" description="Polar residues" evidence="2">
    <location>
        <begin position="253"/>
        <end position="265"/>
    </location>
</feature>
<dbReference type="GO" id="GO:0007015">
    <property type="term" value="P:actin filament organization"/>
    <property type="evidence" value="ECO:0007669"/>
    <property type="project" value="TreeGrafter"/>
</dbReference>
<gene>
    <name evidence="4" type="ORF">scyTo_0000611</name>
</gene>
<feature type="coiled-coil region" evidence="1">
    <location>
        <begin position="381"/>
        <end position="485"/>
    </location>
</feature>
<dbReference type="Proteomes" id="UP000288216">
    <property type="component" value="Unassembled WGS sequence"/>
</dbReference>
<feature type="domain" description="POF1B helix-loop-helix" evidence="3">
    <location>
        <begin position="297"/>
        <end position="381"/>
    </location>
</feature>
<dbReference type="GO" id="GO:0003382">
    <property type="term" value="P:epithelial cell morphogenesis"/>
    <property type="evidence" value="ECO:0007669"/>
    <property type="project" value="TreeGrafter"/>
</dbReference>
<evidence type="ECO:0000256" key="1">
    <source>
        <dbReference type="SAM" id="Coils"/>
    </source>
</evidence>
<dbReference type="InterPro" id="IPR026186">
    <property type="entry name" value="POF1B"/>
</dbReference>
<name>A0A401P0B4_SCYTO</name>
<dbReference type="GO" id="GO:0005912">
    <property type="term" value="C:adherens junction"/>
    <property type="evidence" value="ECO:0007669"/>
    <property type="project" value="TreeGrafter"/>
</dbReference>
<dbReference type="GO" id="GO:0005923">
    <property type="term" value="C:bicellular tight junction"/>
    <property type="evidence" value="ECO:0007669"/>
    <property type="project" value="TreeGrafter"/>
</dbReference>
<reference evidence="4 5" key="1">
    <citation type="journal article" date="2018" name="Nat. Ecol. Evol.">
        <title>Shark genomes provide insights into elasmobranch evolution and the origin of vertebrates.</title>
        <authorList>
            <person name="Hara Y"/>
            <person name="Yamaguchi K"/>
            <person name="Onimaru K"/>
            <person name="Kadota M"/>
            <person name="Koyanagi M"/>
            <person name="Keeley SD"/>
            <person name="Tatsumi K"/>
            <person name="Tanaka K"/>
            <person name="Motone F"/>
            <person name="Kageyama Y"/>
            <person name="Nozu R"/>
            <person name="Adachi N"/>
            <person name="Nishimura O"/>
            <person name="Nakagawa R"/>
            <person name="Tanegashima C"/>
            <person name="Kiyatake I"/>
            <person name="Matsumoto R"/>
            <person name="Murakumo K"/>
            <person name="Nishida K"/>
            <person name="Terakita A"/>
            <person name="Kuratani S"/>
            <person name="Sato K"/>
            <person name="Hyodo S Kuraku.S."/>
        </authorList>
    </citation>
    <scope>NUCLEOTIDE SEQUENCE [LARGE SCALE GENOMIC DNA]</scope>
</reference>
<feature type="non-terminal residue" evidence="4">
    <location>
        <position position="1"/>
    </location>
</feature>
<dbReference type="OMA" id="YEMVNKL"/>
<dbReference type="PANTHER" id="PTHR22546">
    <property type="entry name" value="PREMATURE OVARIAN FAILURE, 1B"/>
    <property type="match status" value="1"/>
</dbReference>
<accession>A0A401P0B4</accession>
<organism evidence="4 5">
    <name type="scientific">Scyliorhinus torazame</name>
    <name type="common">Cloudy catshark</name>
    <name type="synonym">Catulus torazame</name>
    <dbReference type="NCBI Taxonomy" id="75743"/>
    <lineage>
        <taxon>Eukaryota</taxon>
        <taxon>Metazoa</taxon>
        <taxon>Chordata</taxon>
        <taxon>Craniata</taxon>
        <taxon>Vertebrata</taxon>
        <taxon>Chondrichthyes</taxon>
        <taxon>Elasmobranchii</taxon>
        <taxon>Galeomorphii</taxon>
        <taxon>Galeoidea</taxon>
        <taxon>Carcharhiniformes</taxon>
        <taxon>Scyliorhinidae</taxon>
        <taxon>Scyliorhinus</taxon>
    </lineage>
</organism>
<evidence type="ECO:0000313" key="4">
    <source>
        <dbReference type="EMBL" id="GCB66558.1"/>
    </source>
</evidence>
<feature type="region of interest" description="Disordered" evidence="2">
    <location>
        <begin position="253"/>
        <end position="279"/>
    </location>
</feature>
<dbReference type="GO" id="GO:0051015">
    <property type="term" value="F:actin filament binding"/>
    <property type="evidence" value="ECO:0007669"/>
    <property type="project" value="TreeGrafter"/>
</dbReference>
<proteinExistence type="predicted"/>
<dbReference type="InterPro" id="IPR056240">
    <property type="entry name" value="POF1B_HlH"/>
</dbReference>
<dbReference type="GO" id="GO:0005884">
    <property type="term" value="C:actin filament"/>
    <property type="evidence" value="ECO:0007669"/>
    <property type="project" value="TreeGrafter"/>
</dbReference>
<dbReference type="EMBL" id="BFAA01000114">
    <property type="protein sequence ID" value="GCB66558.1"/>
    <property type="molecule type" value="Genomic_DNA"/>
</dbReference>
<dbReference type="AlphaFoldDB" id="A0A401P0B4"/>
<sequence length="622" mass="70355">AAFRFYLFTRPNPSGRFAPKSIRQVSGFSASFPPFSKLAGSPFSPSGTFSNMSSSFRPGSSSTASESSYYGGLGFVSSPNPVFAVNGQKSYLTVGSPPNVSTLHRHGNSPQSATLILGQDGQPLYQRTNDVTYEQNSMRQIGLPSPTELQNRQHQYILAQSMKGVNIPKDSEVIVHQTYVTFDPNTHVQAHNNRKDLQWCQNVGHSQTNLEGRYNQSPVQIVTSPSDYMRPQSAQSSVTSQEYVGTRIRCSVGSETQSPVPTRVQSPEPARVRSPQPAQIKSAMDYESGNIDKLDPRYFGELLAELTSKTTDLHNILLENMQKIERKQNRLEVHTDYNGTTENIETLIPKGLSELTKQHLRYLLQTRFTVDKSLRLLLATFNSLREDLLHLQDDLNRLSTDKEMLERDLGFKSQQLTEYLQILESVRENNRQLQKTIKDSSSTNQSLEDLILTLRNSEADKQFRVKELEYSKRALEQENETLRQQLSRSPSATSVINTDISNNYYEMVNKLREEKDKEIDYLRSQIGTMKREMSSGHDHSSSLNIKLVEYNHSLSEKDAIIKQKDEEISRLKSSQTTGKNVTHTIITKRQVDYPILGLLKDTKFSSRGSGMQTVYIEKTGNL</sequence>
<evidence type="ECO:0000259" key="3">
    <source>
        <dbReference type="Pfam" id="PF24617"/>
    </source>
</evidence>
<evidence type="ECO:0000313" key="5">
    <source>
        <dbReference type="Proteomes" id="UP000288216"/>
    </source>
</evidence>
<comment type="caution">
    <text evidence="4">The sequence shown here is derived from an EMBL/GenBank/DDBJ whole genome shotgun (WGS) entry which is preliminary data.</text>
</comment>
<protein>
    <recommendedName>
        <fullName evidence="3">POF1B helix-loop-helix domain-containing protein</fullName>
    </recommendedName>
</protein>
<dbReference type="Pfam" id="PF24617">
    <property type="entry name" value="POF1B_HlH"/>
    <property type="match status" value="1"/>
</dbReference>